<dbReference type="RefSeq" id="XP_005773331.1">
    <property type="nucleotide sequence ID" value="XM_005773274.1"/>
</dbReference>
<dbReference type="AlphaFoldDB" id="A0A0D3JBL7"/>
<accession>A0A0D3JBL7</accession>
<protein>
    <submittedName>
        <fullName evidence="1">Uncharacterized protein</fullName>
    </submittedName>
</protein>
<organism evidence="1 2">
    <name type="scientific">Emiliania huxleyi (strain CCMP1516)</name>
    <dbReference type="NCBI Taxonomy" id="280463"/>
    <lineage>
        <taxon>Eukaryota</taxon>
        <taxon>Haptista</taxon>
        <taxon>Haptophyta</taxon>
        <taxon>Prymnesiophyceae</taxon>
        <taxon>Isochrysidales</taxon>
        <taxon>Noelaerhabdaceae</taxon>
        <taxon>Emiliania</taxon>
    </lineage>
</organism>
<name>A0A0D3JBL7_EMIH1</name>
<reference evidence="2" key="1">
    <citation type="journal article" date="2013" name="Nature">
        <title>Pan genome of the phytoplankton Emiliania underpins its global distribution.</title>
        <authorList>
            <person name="Read B.A."/>
            <person name="Kegel J."/>
            <person name="Klute M.J."/>
            <person name="Kuo A."/>
            <person name="Lefebvre S.C."/>
            <person name="Maumus F."/>
            <person name="Mayer C."/>
            <person name="Miller J."/>
            <person name="Monier A."/>
            <person name="Salamov A."/>
            <person name="Young J."/>
            <person name="Aguilar M."/>
            <person name="Claverie J.M."/>
            <person name="Frickenhaus S."/>
            <person name="Gonzalez K."/>
            <person name="Herman E.K."/>
            <person name="Lin Y.C."/>
            <person name="Napier J."/>
            <person name="Ogata H."/>
            <person name="Sarno A.F."/>
            <person name="Shmutz J."/>
            <person name="Schroeder D."/>
            <person name="de Vargas C."/>
            <person name="Verret F."/>
            <person name="von Dassow P."/>
            <person name="Valentin K."/>
            <person name="Van de Peer Y."/>
            <person name="Wheeler G."/>
            <person name="Dacks J.B."/>
            <person name="Delwiche C.F."/>
            <person name="Dyhrman S.T."/>
            <person name="Glockner G."/>
            <person name="John U."/>
            <person name="Richards T."/>
            <person name="Worden A.Z."/>
            <person name="Zhang X."/>
            <person name="Grigoriev I.V."/>
            <person name="Allen A.E."/>
            <person name="Bidle K."/>
            <person name="Borodovsky M."/>
            <person name="Bowler C."/>
            <person name="Brownlee C."/>
            <person name="Cock J.M."/>
            <person name="Elias M."/>
            <person name="Gladyshev V.N."/>
            <person name="Groth M."/>
            <person name="Guda C."/>
            <person name="Hadaegh A."/>
            <person name="Iglesias-Rodriguez M.D."/>
            <person name="Jenkins J."/>
            <person name="Jones B.M."/>
            <person name="Lawson T."/>
            <person name="Leese F."/>
            <person name="Lindquist E."/>
            <person name="Lobanov A."/>
            <person name="Lomsadze A."/>
            <person name="Malik S.B."/>
            <person name="Marsh M.E."/>
            <person name="Mackinder L."/>
            <person name="Mock T."/>
            <person name="Mueller-Roeber B."/>
            <person name="Pagarete A."/>
            <person name="Parker M."/>
            <person name="Probert I."/>
            <person name="Quesneville H."/>
            <person name="Raines C."/>
            <person name="Rensing S.A."/>
            <person name="Riano-Pachon D.M."/>
            <person name="Richier S."/>
            <person name="Rokitta S."/>
            <person name="Shiraiwa Y."/>
            <person name="Soanes D.M."/>
            <person name="van der Giezen M."/>
            <person name="Wahlund T.M."/>
            <person name="Williams B."/>
            <person name="Wilson W."/>
            <person name="Wolfe G."/>
            <person name="Wurch L.L."/>
        </authorList>
    </citation>
    <scope>NUCLEOTIDE SEQUENCE</scope>
</reference>
<dbReference type="PANTHER" id="PTHR28589:SF1">
    <property type="entry name" value="SMALL RIBOSOMAL SUBUNIT PROTEIN MS34"/>
    <property type="match status" value="1"/>
</dbReference>
<proteinExistence type="predicted"/>
<reference evidence="1" key="2">
    <citation type="submission" date="2024-10" db="UniProtKB">
        <authorList>
            <consortium name="EnsemblProtists"/>
        </authorList>
    </citation>
    <scope>IDENTIFICATION</scope>
</reference>
<dbReference type="GeneID" id="17266448"/>
<dbReference type="EnsemblProtists" id="EOD20902">
    <property type="protein sequence ID" value="EOD20902"/>
    <property type="gene ID" value="EMIHUDRAFT_207904"/>
</dbReference>
<dbReference type="GO" id="GO:0003735">
    <property type="term" value="F:structural constituent of ribosome"/>
    <property type="evidence" value="ECO:0007669"/>
    <property type="project" value="InterPro"/>
</dbReference>
<dbReference type="InterPro" id="IPR032053">
    <property type="entry name" value="Ribosomal_mS34"/>
</dbReference>
<sequence>MRGCLRLARTAATRSRQPLLSTRAPALLASHALPAAAAAPLLRRRCSSAALPDGPPQPAPTRQNLFEVARELPKYGVGSKVFRSGWTRNGYDPNEHHWQITRVELWTKGDEEQFQRGKAWGVLTWKGVTEAGERRVRTPLKKEWVHLRDAQAGRANSAA</sequence>
<dbReference type="Proteomes" id="UP000013827">
    <property type="component" value="Unassembled WGS sequence"/>
</dbReference>
<dbReference type="GO" id="GO:0005739">
    <property type="term" value="C:mitochondrion"/>
    <property type="evidence" value="ECO:0007669"/>
    <property type="project" value="InterPro"/>
</dbReference>
<keyword evidence="2" id="KW-1185">Reference proteome</keyword>
<evidence type="ECO:0000313" key="1">
    <source>
        <dbReference type="EnsemblProtists" id="EOD20902"/>
    </source>
</evidence>
<dbReference type="HOGENOM" id="CLU_1663974_0_0_1"/>
<dbReference type="PANTHER" id="PTHR28589">
    <property type="entry name" value="28S RIBOSOMAL PROTEIN S34, MITOCHONDRIAL"/>
    <property type="match status" value="1"/>
</dbReference>
<dbReference type="PaxDb" id="2903-EOD20902"/>
<dbReference type="Pfam" id="PF16053">
    <property type="entry name" value="MRP-S34"/>
    <property type="match status" value="1"/>
</dbReference>
<dbReference type="KEGG" id="ehx:EMIHUDRAFT_207904"/>
<evidence type="ECO:0000313" key="2">
    <source>
        <dbReference type="Proteomes" id="UP000013827"/>
    </source>
</evidence>